<keyword evidence="3" id="KW-0805">Transcription regulation</keyword>
<proteinExistence type="inferred from homology"/>
<feature type="region of interest" description="Disordered" evidence="6">
    <location>
        <begin position="488"/>
        <end position="523"/>
    </location>
</feature>
<name>A0ABN1IXS2_9GAMM</name>
<comment type="similarity">
    <text evidence="1">In the C-terminal section; belongs to the class-I pyridoxal-phosphate-dependent aminotransferase family.</text>
</comment>
<keyword evidence="8" id="KW-0032">Aminotransferase</keyword>
<dbReference type="InterPro" id="IPR015424">
    <property type="entry name" value="PyrdxlP-dep_Trfase"/>
</dbReference>
<accession>A0ABN1IXS2</accession>
<dbReference type="InterPro" id="IPR051446">
    <property type="entry name" value="HTH_trans_reg/aminotransferase"/>
</dbReference>
<dbReference type="InterPro" id="IPR015421">
    <property type="entry name" value="PyrdxlP-dep_Trfase_major"/>
</dbReference>
<dbReference type="PANTHER" id="PTHR46577:SF1">
    <property type="entry name" value="HTH-TYPE TRANSCRIPTIONAL REGULATORY PROTEIN GABR"/>
    <property type="match status" value="1"/>
</dbReference>
<dbReference type="InterPro" id="IPR004839">
    <property type="entry name" value="Aminotransferase_I/II_large"/>
</dbReference>
<gene>
    <name evidence="8" type="ORF">GCM10009105_35600</name>
</gene>
<dbReference type="PROSITE" id="PS50949">
    <property type="entry name" value="HTH_GNTR"/>
    <property type="match status" value="1"/>
</dbReference>
<dbReference type="Pfam" id="PF00392">
    <property type="entry name" value="GntR"/>
    <property type="match status" value="1"/>
</dbReference>
<evidence type="ECO:0000256" key="4">
    <source>
        <dbReference type="ARBA" id="ARBA00023125"/>
    </source>
</evidence>
<reference evidence="8 9" key="1">
    <citation type="journal article" date="2019" name="Int. J. Syst. Evol. Microbiol.">
        <title>The Global Catalogue of Microorganisms (GCM) 10K type strain sequencing project: providing services to taxonomists for standard genome sequencing and annotation.</title>
        <authorList>
            <consortium name="The Broad Institute Genomics Platform"/>
            <consortium name="The Broad Institute Genome Sequencing Center for Infectious Disease"/>
            <person name="Wu L."/>
            <person name="Ma J."/>
        </authorList>
    </citation>
    <scope>NUCLEOTIDE SEQUENCE [LARGE SCALE GENOMIC DNA]</scope>
    <source>
        <strain evidence="8 9">JCM 15421</strain>
    </source>
</reference>
<dbReference type="Gene3D" id="1.10.10.10">
    <property type="entry name" value="Winged helix-like DNA-binding domain superfamily/Winged helix DNA-binding domain"/>
    <property type="match status" value="1"/>
</dbReference>
<evidence type="ECO:0000256" key="5">
    <source>
        <dbReference type="ARBA" id="ARBA00023163"/>
    </source>
</evidence>
<evidence type="ECO:0000256" key="6">
    <source>
        <dbReference type="SAM" id="MobiDB-lite"/>
    </source>
</evidence>
<sequence length="523" mass="56841">MRRWDLTVALDPAREQPLFLQLASAIAEDIRRGRLKSGDPLPGSRELAECLGLNRNTVIAGYGELVAEGLVHTRVGGGTFVAQSMAMPDRPPSLPIEAPTYALSPPLRSPQPNGALPPGALMMSAGLPDVRLFPARALARAFRRAIEHRGRALLTYADPGGHRRLRAELATMLSRTRGLLATPENTMVTRSIEQGIDLVARTLLAPGDVVAVEAFGYPSAWSVLKLAGAHLVPLPLDGDGLDLDALETLLTRERVRAVFLTPHHQFPTTTVMSQARRARLAELALSHGFAIIEDDYDHEFHYAGQPILPIAAGAGRANVVYVGSLANLLAPGTSTGFVVAPPLVFKRLLNLRAASDARGDAAMECAIAELFEDGELLRHARRMRRIYATRRDTLAAALSRHLGGAISFRVPDGGMAIWVRINDAIDVAAWARAGESEGVIFHGGRRYDLLERDQPFMRLGFSYHDEAELEEAVRRMAHALTRISSPRTRGLATAGMDTPCALPGRDRSRPGDTRTQAIREKRA</sequence>
<dbReference type="Pfam" id="PF00155">
    <property type="entry name" value="Aminotran_1_2"/>
    <property type="match status" value="1"/>
</dbReference>
<dbReference type="PANTHER" id="PTHR46577">
    <property type="entry name" value="HTH-TYPE TRANSCRIPTIONAL REGULATORY PROTEIN GABR"/>
    <property type="match status" value="1"/>
</dbReference>
<evidence type="ECO:0000256" key="1">
    <source>
        <dbReference type="ARBA" id="ARBA00005384"/>
    </source>
</evidence>
<dbReference type="InterPro" id="IPR036390">
    <property type="entry name" value="WH_DNA-bd_sf"/>
</dbReference>
<dbReference type="InterPro" id="IPR000524">
    <property type="entry name" value="Tscrpt_reg_HTH_GntR"/>
</dbReference>
<keyword evidence="9" id="KW-1185">Reference proteome</keyword>
<feature type="domain" description="HTH gntR-type" evidence="7">
    <location>
        <begin position="16"/>
        <end position="84"/>
    </location>
</feature>
<dbReference type="PRINTS" id="PR00035">
    <property type="entry name" value="HTHGNTR"/>
</dbReference>
<evidence type="ECO:0000313" key="8">
    <source>
        <dbReference type="EMBL" id="GAA0723517.1"/>
    </source>
</evidence>
<comment type="caution">
    <text evidence="8">The sequence shown here is derived from an EMBL/GenBank/DDBJ whole genome shotgun (WGS) entry which is preliminary data.</text>
</comment>
<evidence type="ECO:0000256" key="2">
    <source>
        <dbReference type="ARBA" id="ARBA00022898"/>
    </source>
</evidence>
<keyword evidence="4" id="KW-0238">DNA-binding</keyword>
<dbReference type="RefSeq" id="WP_343793690.1">
    <property type="nucleotide sequence ID" value="NZ_BAAAEU010000025.1"/>
</dbReference>
<evidence type="ECO:0000256" key="3">
    <source>
        <dbReference type="ARBA" id="ARBA00023015"/>
    </source>
</evidence>
<dbReference type="CDD" id="cd07377">
    <property type="entry name" value="WHTH_GntR"/>
    <property type="match status" value="1"/>
</dbReference>
<protein>
    <submittedName>
        <fullName evidence="8">PLP-dependent aminotransferase family protein</fullName>
    </submittedName>
</protein>
<dbReference type="SMART" id="SM00345">
    <property type="entry name" value="HTH_GNTR"/>
    <property type="match status" value="1"/>
</dbReference>
<keyword evidence="5" id="KW-0804">Transcription</keyword>
<dbReference type="Proteomes" id="UP001501523">
    <property type="component" value="Unassembled WGS sequence"/>
</dbReference>
<evidence type="ECO:0000313" key="9">
    <source>
        <dbReference type="Proteomes" id="UP001501523"/>
    </source>
</evidence>
<dbReference type="Gene3D" id="3.40.640.10">
    <property type="entry name" value="Type I PLP-dependent aspartate aminotransferase-like (Major domain)"/>
    <property type="match status" value="1"/>
</dbReference>
<keyword evidence="2" id="KW-0663">Pyridoxal phosphate</keyword>
<dbReference type="CDD" id="cd00609">
    <property type="entry name" value="AAT_like"/>
    <property type="match status" value="1"/>
</dbReference>
<feature type="compositionally biased region" description="Basic and acidic residues" evidence="6">
    <location>
        <begin position="504"/>
        <end position="523"/>
    </location>
</feature>
<dbReference type="EMBL" id="BAAAEU010000025">
    <property type="protein sequence ID" value="GAA0723517.1"/>
    <property type="molecule type" value="Genomic_DNA"/>
</dbReference>
<dbReference type="SUPFAM" id="SSF53383">
    <property type="entry name" value="PLP-dependent transferases"/>
    <property type="match status" value="1"/>
</dbReference>
<dbReference type="InterPro" id="IPR036388">
    <property type="entry name" value="WH-like_DNA-bd_sf"/>
</dbReference>
<dbReference type="SUPFAM" id="SSF46785">
    <property type="entry name" value="Winged helix' DNA-binding domain"/>
    <property type="match status" value="1"/>
</dbReference>
<dbReference type="GO" id="GO:0008483">
    <property type="term" value="F:transaminase activity"/>
    <property type="evidence" value="ECO:0007669"/>
    <property type="project" value="UniProtKB-KW"/>
</dbReference>
<organism evidence="8 9">
    <name type="scientific">Dokdonella soli</name>
    <dbReference type="NCBI Taxonomy" id="529810"/>
    <lineage>
        <taxon>Bacteria</taxon>
        <taxon>Pseudomonadati</taxon>
        <taxon>Pseudomonadota</taxon>
        <taxon>Gammaproteobacteria</taxon>
        <taxon>Lysobacterales</taxon>
        <taxon>Rhodanobacteraceae</taxon>
        <taxon>Dokdonella</taxon>
    </lineage>
</organism>
<evidence type="ECO:0000259" key="7">
    <source>
        <dbReference type="PROSITE" id="PS50949"/>
    </source>
</evidence>
<keyword evidence="8" id="KW-0808">Transferase</keyword>